<evidence type="ECO:0000313" key="1">
    <source>
        <dbReference type="EMBL" id="SCM69985.1"/>
    </source>
</evidence>
<name>A0A212KXG2_9BACT</name>
<dbReference type="EMBL" id="FMJC01000001">
    <property type="protein sequence ID" value="SCM69985.1"/>
    <property type="molecule type" value="Genomic_DNA"/>
</dbReference>
<dbReference type="AlphaFoldDB" id="A0A212KXG2"/>
<evidence type="ECO:0008006" key="2">
    <source>
        <dbReference type="Google" id="ProtNLM"/>
    </source>
</evidence>
<protein>
    <recommendedName>
        <fullName evidence="2">Phage tail protein</fullName>
    </recommendedName>
</protein>
<dbReference type="InterPro" id="IPR006521">
    <property type="entry name" value="Tail_protein_I"/>
</dbReference>
<sequence>MMSSLGSLDFLDLLPGSISGDTTMQAAARSLNGVLHSTNLAIPNLLLQARLWNQPAASMLSPLASLTEAREGLKPLTMAELELLAWQMHVDFREVATTREQLAEMVRQSIPWHRIKGTPASVRKALALFGYSAIIEPNGPGRWWATYQLGLPELVGLDDVRRIVAICNEMAPARSRLWRVYAGFDRRPIVLTKGPALSNGWLTYYSGTHVPVADDNVMVSFGSRRGFQSEQLYPADLAAGMQTSLRYGALCPYVDRFILGRSRLTADRYPRNHSFVVGQISSLIWAVRTAAGWDRPLPPWRMNRVRRVARSQIVLSCSPDGRSTGTLGDSNARLSRTYATTFDGYGRLSSMRLSQPVHREVHELTLMTHQRHAFALAAVSDEPTARPCATISGSTALGTLPLHDLRWGGPWTSRRWWPYVAETNITSTSTED</sequence>
<reference evidence="1" key="1">
    <citation type="submission" date="2016-08" db="EMBL/GenBank/DDBJ databases">
        <authorList>
            <person name="Seilhamer J.J."/>
        </authorList>
    </citation>
    <scope>NUCLEOTIDE SEQUENCE</scope>
    <source>
        <strain evidence="1">86-1</strain>
    </source>
</reference>
<dbReference type="Pfam" id="PF09684">
    <property type="entry name" value="Tail_P2_I"/>
    <property type="match status" value="1"/>
</dbReference>
<proteinExistence type="predicted"/>
<dbReference type="RefSeq" id="WP_179981521.1">
    <property type="nucleotide sequence ID" value="NZ_LT608333.1"/>
</dbReference>
<accession>A0A212KXG2</accession>
<organism evidence="1">
    <name type="scientific">uncultured Desulfovibrio sp</name>
    <dbReference type="NCBI Taxonomy" id="167968"/>
    <lineage>
        <taxon>Bacteria</taxon>
        <taxon>Pseudomonadati</taxon>
        <taxon>Thermodesulfobacteriota</taxon>
        <taxon>Desulfovibrionia</taxon>
        <taxon>Desulfovibrionales</taxon>
        <taxon>Desulfovibrionaceae</taxon>
        <taxon>Desulfovibrio</taxon>
        <taxon>environmental samples</taxon>
    </lineage>
</organism>
<gene>
    <name evidence="1" type="ORF">KL86DES1_10108</name>
</gene>